<dbReference type="InterPro" id="IPR003213">
    <property type="entry name" value="Cyt_c_oxidase_su6B"/>
</dbReference>
<reference evidence="4" key="1">
    <citation type="submission" date="2006-02" db="EMBL/GenBank/DDBJ databases">
        <title>Characterization of cytochrome c oxidase subunit 6b gene from Chlamydomonas.</title>
        <authorList>
            <person name="Wang N."/>
            <person name="Shen J."/>
            <person name="Jin Z."/>
        </authorList>
    </citation>
    <scope>NUCLEOTIDE SEQUENCE</scope>
</reference>
<dbReference type="Pfam" id="PF02297">
    <property type="entry name" value="COX6B"/>
    <property type="match status" value="1"/>
</dbReference>
<dbReference type="AlphaFoldDB" id="Q209Q4"/>
<dbReference type="EMBL" id="DQ401083">
    <property type="protein sequence ID" value="ABD64590.1"/>
    <property type="molecule type" value="mRNA"/>
</dbReference>
<dbReference type="InterPro" id="IPR048280">
    <property type="entry name" value="COX6B-like"/>
</dbReference>
<organism evidence="4">
    <name type="scientific">Chlamydomonas sp. ICE-L</name>
    <dbReference type="NCBI Taxonomy" id="309537"/>
    <lineage>
        <taxon>Eukaryota</taxon>
        <taxon>Viridiplantae</taxon>
        <taxon>Chlorophyta</taxon>
        <taxon>core chlorophytes</taxon>
        <taxon>Chlorophyceae</taxon>
        <taxon>CS clade</taxon>
        <taxon>Chlamydomonadales</taxon>
        <taxon>Chlamydomonadaceae</taxon>
        <taxon>Chlamydomonas</taxon>
    </lineage>
</organism>
<dbReference type="InterPro" id="IPR036549">
    <property type="entry name" value="CX6/COA6-like_sf"/>
</dbReference>
<dbReference type="GO" id="GO:0005739">
    <property type="term" value="C:mitochondrion"/>
    <property type="evidence" value="ECO:0007669"/>
    <property type="project" value="UniProtKB-SubCell"/>
</dbReference>
<evidence type="ECO:0000256" key="1">
    <source>
        <dbReference type="ARBA" id="ARBA00004173"/>
    </source>
</evidence>
<protein>
    <submittedName>
        <fullName evidence="4">Mitochondrial cytochrome c oxidase subunit 6b</fullName>
    </submittedName>
</protein>
<dbReference type="Gene3D" id="1.10.10.140">
    <property type="entry name" value="Cytochrome c oxidase, subunit VIb"/>
    <property type="match status" value="1"/>
</dbReference>
<comment type="subcellular location">
    <subcellularLocation>
        <location evidence="1">Mitochondrion</location>
    </subcellularLocation>
</comment>
<dbReference type="PANTHER" id="PTHR46281:SF8">
    <property type="entry name" value="CYTOCHROME C OXIDASE SUBUNIT 12, MITOCHONDRIAL"/>
    <property type="match status" value="1"/>
</dbReference>
<keyword evidence="3" id="KW-1015">Disulfide bond</keyword>
<proteinExistence type="evidence at transcript level"/>
<name>Q209Q4_9CHLO</name>
<dbReference type="CDD" id="cd00926">
    <property type="entry name" value="Cyt_c_Oxidase_VIb"/>
    <property type="match status" value="1"/>
</dbReference>
<evidence type="ECO:0000256" key="2">
    <source>
        <dbReference type="ARBA" id="ARBA00023128"/>
    </source>
</evidence>
<sequence>MNWLFPVARADTGMEEAPAPPPPSSPTLASLSADELEELKNEVINEVVTKIAGEDGSKLENFLEGEMVSAPYDVRFPNKNQARHCFVRFNEYYKCIHERGEDHARCQFYQSAYQSLCPSDWLENWTELREQGLWIRKY</sequence>
<dbReference type="PROSITE" id="PS51808">
    <property type="entry name" value="CHCH"/>
    <property type="match status" value="1"/>
</dbReference>
<dbReference type="PANTHER" id="PTHR46281">
    <property type="entry name" value="CYTOCHROME C OXIDASE SUBUNIT 6B"/>
    <property type="match status" value="1"/>
</dbReference>
<evidence type="ECO:0000256" key="3">
    <source>
        <dbReference type="ARBA" id="ARBA00023157"/>
    </source>
</evidence>
<dbReference type="GO" id="GO:0045277">
    <property type="term" value="C:respiratory chain complex IV"/>
    <property type="evidence" value="ECO:0007669"/>
    <property type="project" value="InterPro"/>
</dbReference>
<keyword evidence="2" id="KW-0496">Mitochondrion</keyword>
<dbReference type="SUPFAM" id="SSF47694">
    <property type="entry name" value="Cytochrome c oxidase subunit h"/>
    <property type="match status" value="1"/>
</dbReference>
<accession>Q209Q4</accession>
<evidence type="ECO:0000313" key="4">
    <source>
        <dbReference type="EMBL" id="ABD64590.1"/>
    </source>
</evidence>